<reference evidence="1 2" key="1">
    <citation type="submission" date="2019-06" db="EMBL/GenBank/DDBJ databases">
        <title>Genomic Encyclopedia of Archaeal and Bacterial Type Strains, Phase II (KMG-II): from individual species to whole genera.</title>
        <authorList>
            <person name="Goeker M."/>
        </authorList>
    </citation>
    <scope>NUCLEOTIDE SEQUENCE [LARGE SCALE GENOMIC DNA]</scope>
    <source>
        <strain evidence="1 2">DSM 24789</strain>
    </source>
</reference>
<name>A0A543G178_9FLAO</name>
<evidence type="ECO:0000313" key="1">
    <source>
        <dbReference type="EMBL" id="TQM39815.1"/>
    </source>
</evidence>
<organism evidence="1 2">
    <name type="scientific">Flavobacterium branchiophilum</name>
    <dbReference type="NCBI Taxonomy" id="55197"/>
    <lineage>
        <taxon>Bacteria</taxon>
        <taxon>Pseudomonadati</taxon>
        <taxon>Bacteroidota</taxon>
        <taxon>Flavobacteriia</taxon>
        <taxon>Flavobacteriales</taxon>
        <taxon>Flavobacteriaceae</taxon>
        <taxon>Flavobacterium</taxon>
    </lineage>
</organism>
<accession>A0A543G178</accession>
<dbReference type="AlphaFoldDB" id="A0A543G178"/>
<comment type="caution">
    <text evidence="1">The sequence shown here is derived from an EMBL/GenBank/DDBJ whole genome shotgun (WGS) entry which is preliminary data.</text>
</comment>
<evidence type="ECO:0000313" key="2">
    <source>
        <dbReference type="Proteomes" id="UP000320773"/>
    </source>
</evidence>
<protein>
    <submittedName>
        <fullName evidence="1">Uncharacterized protein</fullName>
    </submittedName>
</protein>
<dbReference type="EMBL" id="VFPJ01000001">
    <property type="protein sequence ID" value="TQM39815.1"/>
    <property type="molecule type" value="Genomic_DNA"/>
</dbReference>
<sequence length="32" mass="3744">MTQALDYYFDDATCTAETVEEMNELLKKKLND</sequence>
<proteinExistence type="predicted"/>
<dbReference type="Proteomes" id="UP000320773">
    <property type="component" value="Unassembled WGS sequence"/>
</dbReference>
<gene>
    <name evidence="1" type="ORF">BC670_0647</name>
</gene>